<dbReference type="EMBL" id="BK014699">
    <property type="protein sequence ID" value="DAD68328.1"/>
    <property type="molecule type" value="Genomic_DNA"/>
</dbReference>
<evidence type="ECO:0000313" key="1">
    <source>
        <dbReference type="EMBL" id="DAD68328.1"/>
    </source>
</evidence>
<organism evidence="1">
    <name type="scientific">Podoviridae sp. ct4s49</name>
    <dbReference type="NCBI Taxonomy" id="2823555"/>
    <lineage>
        <taxon>Viruses</taxon>
        <taxon>Duplodnaviria</taxon>
        <taxon>Heunggongvirae</taxon>
        <taxon>Uroviricota</taxon>
        <taxon>Caudoviricetes</taxon>
    </lineage>
</organism>
<proteinExistence type="predicted"/>
<accession>A0A8S5LEE0</accession>
<sequence length="61" mass="6834">MARKIIQISESIVPETQSHPLFWSLTALCDDGTLWNKAAINDAWVQIPNVPQDKTPEATNE</sequence>
<protein>
    <submittedName>
        <fullName evidence="1">Uncharacterized protein</fullName>
    </submittedName>
</protein>
<reference evidence="1" key="1">
    <citation type="journal article" date="2021" name="Proc. Natl. Acad. Sci. U.S.A.">
        <title>A Catalog of Tens of Thousands of Viruses from Human Metagenomes Reveals Hidden Associations with Chronic Diseases.</title>
        <authorList>
            <person name="Tisza M.J."/>
            <person name="Buck C.B."/>
        </authorList>
    </citation>
    <scope>NUCLEOTIDE SEQUENCE</scope>
    <source>
        <strain evidence="1">Ct4s49</strain>
    </source>
</reference>
<name>A0A8S5LEE0_9CAUD</name>